<sequence>MKRITKLEISNFRAFFDNYTIELGKGENLIIYGENGSGKSSLFKSLSNFLSSSQNKVFPYVKHHSKSGEDGILSFTFSDYDFLTNTITSPFGEIINFGSNVISTDTEQFIKTAELTKGFLDYKGLLAVYNHDEPQPNLFNLIVLNLFKDFLPTHLGGTRQLGSRFIYLRNEIATAYNTRTWQYRNAVPEMAVYESLLRRVLNEVFIQLNYLLIKYFKLNLRVWYSLAPLVSTSWWREIPTELKLELKLNGTLVRHQSDILNEARLSALAICLYLAVIKKNPQQIDLKILFLDDVFIGLDLTNRLPILDIIRNEFSDYQVFISTYDRHLYELAKRKFETETPDRWKAIELYVGKDNIDGQLIDRPVLIVGESHFEKASRYLHDIRKPDYPAAANYFRKALEQLIQDFIPKWETADAENAQIPDYQLTQLILRAKRFLANAGLSTEHVDKIYTLLTSLLHPLSHHEITSPVYRGELFIIENSFQKLRELLLDLDIPNNYKCCLEQGKRLKITFEINAAANHYCYYELILKSPLTMKHNGALLPIISEVHCVADRCYGHNGATPYPAFNPDKKESEFNYGSLQNAYDRIHTFLIGRATIGAFPKAVDYLTTIEYHDGTNWQPLKNKIVW</sequence>
<dbReference type="Gene3D" id="3.40.50.300">
    <property type="entry name" value="P-loop containing nucleotide triphosphate hydrolases"/>
    <property type="match status" value="1"/>
</dbReference>
<dbReference type="InterPro" id="IPR041685">
    <property type="entry name" value="AAA_GajA/Old/RecF-like"/>
</dbReference>
<reference evidence="2 3" key="1">
    <citation type="submission" date="2018-05" db="EMBL/GenBank/DDBJ databases">
        <title>Genomic Encyclopedia of Archaeal and Bacterial Type Strains, Phase II (KMG-II): from individual species to whole genera.</title>
        <authorList>
            <person name="Goeker M."/>
        </authorList>
    </citation>
    <scope>NUCLEOTIDE SEQUENCE [LARGE SCALE GENOMIC DNA]</scope>
    <source>
        <strain evidence="2 3">DSM 19975</strain>
    </source>
</reference>
<dbReference type="SUPFAM" id="SSF52540">
    <property type="entry name" value="P-loop containing nucleoside triphosphate hydrolases"/>
    <property type="match status" value="1"/>
</dbReference>
<comment type="caution">
    <text evidence="2">The sequence shown here is derived from an EMBL/GenBank/DDBJ whole genome shotgun (WGS) entry which is preliminary data.</text>
</comment>
<dbReference type="EMBL" id="QGHA01000006">
    <property type="protein sequence ID" value="PWK76568.1"/>
    <property type="molecule type" value="Genomic_DNA"/>
</dbReference>
<proteinExistence type="predicted"/>
<dbReference type="AlphaFoldDB" id="A0A316H7Z9"/>
<dbReference type="Proteomes" id="UP000245678">
    <property type="component" value="Unassembled WGS sequence"/>
</dbReference>
<gene>
    <name evidence="2" type="ORF">LX99_03434</name>
</gene>
<evidence type="ECO:0000313" key="3">
    <source>
        <dbReference type="Proteomes" id="UP000245678"/>
    </source>
</evidence>
<dbReference type="RefSeq" id="WP_109608960.1">
    <property type="nucleotide sequence ID" value="NZ_QGHA01000006.1"/>
</dbReference>
<evidence type="ECO:0000313" key="2">
    <source>
        <dbReference type="EMBL" id="PWK76568.1"/>
    </source>
</evidence>
<keyword evidence="3" id="KW-1185">Reference proteome</keyword>
<name>A0A316H7Z9_9SPHI</name>
<dbReference type="Pfam" id="PF13175">
    <property type="entry name" value="AAA_15"/>
    <property type="match status" value="1"/>
</dbReference>
<dbReference type="InterPro" id="IPR027417">
    <property type="entry name" value="P-loop_NTPase"/>
</dbReference>
<dbReference type="PANTHER" id="PTHR43581">
    <property type="entry name" value="ATP/GTP PHOSPHATASE"/>
    <property type="match status" value="1"/>
</dbReference>
<evidence type="ECO:0000259" key="1">
    <source>
        <dbReference type="SMART" id="SM00382"/>
    </source>
</evidence>
<accession>A0A316H7Z9</accession>
<feature type="domain" description="AAA+ ATPase" evidence="1">
    <location>
        <begin position="25"/>
        <end position="342"/>
    </location>
</feature>
<organism evidence="2 3">
    <name type="scientific">Mucilaginibacter oryzae</name>
    <dbReference type="NCBI Taxonomy" id="468058"/>
    <lineage>
        <taxon>Bacteria</taxon>
        <taxon>Pseudomonadati</taxon>
        <taxon>Bacteroidota</taxon>
        <taxon>Sphingobacteriia</taxon>
        <taxon>Sphingobacteriales</taxon>
        <taxon>Sphingobacteriaceae</taxon>
        <taxon>Mucilaginibacter</taxon>
    </lineage>
</organism>
<dbReference type="GO" id="GO:0006302">
    <property type="term" value="P:double-strand break repair"/>
    <property type="evidence" value="ECO:0007669"/>
    <property type="project" value="InterPro"/>
</dbReference>
<dbReference type="InterPro" id="IPR003593">
    <property type="entry name" value="AAA+_ATPase"/>
</dbReference>
<dbReference type="SMART" id="SM00382">
    <property type="entry name" value="AAA"/>
    <property type="match status" value="1"/>
</dbReference>
<protein>
    <submittedName>
        <fullName evidence="2">AAA ATPase-like protein</fullName>
    </submittedName>
</protein>
<dbReference type="GO" id="GO:0016887">
    <property type="term" value="F:ATP hydrolysis activity"/>
    <property type="evidence" value="ECO:0007669"/>
    <property type="project" value="InterPro"/>
</dbReference>
<dbReference type="PANTHER" id="PTHR43581:SF4">
    <property type="entry name" value="ATP_GTP PHOSPHATASE"/>
    <property type="match status" value="1"/>
</dbReference>
<dbReference type="InterPro" id="IPR051396">
    <property type="entry name" value="Bact_Antivir_Def_Nuclease"/>
</dbReference>